<dbReference type="SUPFAM" id="SSF53756">
    <property type="entry name" value="UDP-Glycosyltransferase/glycogen phosphorylase"/>
    <property type="match status" value="1"/>
</dbReference>
<reference evidence="1" key="2">
    <citation type="submission" date="2020-09" db="EMBL/GenBank/DDBJ databases">
        <authorList>
            <person name="Sun Q."/>
            <person name="Zhou Y."/>
        </authorList>
    </citation>
    <scope>NUCLEOTIDE SEQUENCE</scope>
    <source>
        <strain evidence="1">CGMCC 1.7081</strain>
    </source>
</reference>
<keyword evidence="2" id="KW-1185">Reference proteome</keyword>
<organism evidence="1 2">
    <name type="scientific">Pseudodonghicola xiamenensis</name>
    <dbReference type="NCBI Taxonomy" id="337702"/>
    <lineage>
        <taxon>Bacteria</taxon>
        <taxon>Pseudomonadati</taxon>
        <taxon>Pseudomonadota</taxon>
        <taxon>Alphaproteobacteria</taxon>
        <taxon>Rhodobacterales</taxon>
        <taxon>Paracoccaceae</taxon>
        <taxon>Pseudodonghicola</taxon>
    </lineage>
</organism>
<dbReference type="EMBL" id="BNAP01000014">
    <property type="protein sequence ID" value="GHG95508.1"/>
    <property type="molecule type" value="Genomic_DNA"/>
</dbReference>
<accession>A0A8J3HA37</accession>
<dbReference type="GO" id="GO:0016757">
    <property type="term" value="F:glycosyltransferase activity"/>
    <property type="evidence" value="ECO:0007669"/>
    <property type="project" value="TreeGrafter"/>
</dbReference>
<dbReference type="PANTHER" id="PTHR12526:SF600">
    <property type="entry name" value="GLYCOSYL TRANSFERASE GROUP 1"/>
    <property type="match status" value="1"/>
</dbReference>
<sequence length="904" mass="99393">MLNEKTSEASLERDPILRVSAANYNPDTRELFVRGWRLLKGREGRILIHSASGPLLGEAKQGKTRSDVYKDYPEYGDRRAGWECRVWLPEGESVSQVRVALIDADDDRELLSTSMKVSTMKPAKDSAKNKRFALTMCNYDTESRLLEIEGEAYPELPLRRLLVQLGNGLSAPVNEIFLPSPNQELRTGGVVNRFGGFRSQTRFVGQGALSSVAVVAELINGEQVGWSIARDQIRYDQPKARITGIKLDYLRDRLRCEGWFRSYETVTSISLSLGGQDCHGIPKIVEDRELTQKLGFRGPQVQRFVYDLPLSEALNDPEALIAADLNAQLSLQHLGKTLGQFTAEASAIQQITAKATMIVFDRRNSTLMVWGECAAGCPPKAVELQIAGRTIGSPLIPVVPDFDPTADITSWFVAGEVNFDLAPNHKVELQVTSGKTQSTEMLAGLPKPIIVSANNQLLSPSDVEATQLIYDHDIAERRLPEPVVCFALQGTILNKGGGTTRVRNMMQGFKAAGYSVVLCDRTAPWDYLKALDDYKDLRRYCDAHLTIPQAYKPGVLRLALNELKEVKSPTASTRRLTSYVERALKSGRLMKKEGEPFYDRVDSQFNYAVAAVMHHLAPDVLISQFAWSCEMHTALPDGTYGMIDTHDIQSARYKAFSKALELYGPAAIPKLDKFRVGPDAERTMLGMASACIAISPDEKAELDEMIGARNTVLAMPTSQSMGFVGSAPESQSVLFVGNDYEANNFGIAFFLQEIWPSIRQAVGTAHLNIVGSCGDAVAQHADDHVTIHGVVGDILPLYRDAAVIINPVLFGTGIAMKMTEALSNGKAIVASTVGARGFDQAVEAGVILREDAPEDFARAVAGLLSSPEDRAAMERAAYDYAGTYLRPDVLYSNLFNFLESKLFY</sequence>
<name>A0A8J3HA37_9RHOB</name>
<reference evidence="1" key="1">
    <citation type="journal article" date="2014" name="Int. J. Syst. Evol. Microbiol.">
        <title>Complete genome sequence of Corynebacterium casei LMG S-19264T (=DSM 44701T), isolated from a smear-ripened cheese.</title>
        <authorList>
            <consortium name="US DOE Joint Genome Institute (JGI-PGF)"/>
            <person name="Walter F."/>
            <person name="Albersmeier A."/>
            <person name="Kalinowski J."/>
            <person name="Ruckert C."/>
        </authorList>
    </citation>
    <scope>NUCLEOTIDE SEQUENCE</scope>
    <source>
        <strain evidence="1">CGMCC 1.7081</strain>
    </source>
</reference>
<gene>
    <name evidence="1" type="ORF">GCM10010961_29280</name>
</gene>
<dbReference type="RefSeq" id="WP_028094150.1">
    <property type="nucleotide sequence ID" value="NZ_BNAP01000014.1"/>
</dbReference>
<proteinExistence type="predicted"/>
<dbReference type="Gene3D" id="3.40.50.2000">
    <property type="entry name" value="Glycogen Phosphorylase B"/>
    <property type="match status" value="1"/>
</dbReference>
<dbReference type="Pfam" id="PF13692">
    <property type="entry name" value="Glyco_trans_1_4"/>
    <property type="match status" value="1"/>
</dbReference>
<dbReference type="AlphaFoldDB" id="A0A8J3HA37"/>
<dbReference type="PANTHER" id="PTHR12526">
    <property type="entry name" value="GLYCOSYLTRANSFERASE"/>
    <property type="match status" value="1"/>
</dbReference>
<dbReference type="Proteomes" id="UP000611500">
    <property type="component" value="Unassembled WGS sequence"/>
</dbReference>
<protein>
    <submittedName>
        <fullName evidence="1">Uncharacterized protein</fullName>
    </submittedName>
</protein>
<evidence type="ECO:0000313" key="1">
    <source>
        <dbReference type="EMBL" id="GHG95508.1"/>
    </source>
</evidence>
<comment type="caution">
    <text evidence="1">The sequence shown here is derived from an EMBL/GenBank/DDBJ whole genome shotgun (WGS) entry which is preliminary data.</text>
</comment>
<dbReference type="CDD" id="cd03801">
    <property type="entry name" value="GT4_PimA-like"/>
    <property type="match status" value="1"/>
</dbReference>
<evidence type="ECO:0000313" key="2">
    <source>
        <dbReference type="Proteomes" id="UP000611500"/>
    </source>
</evidence>